<dbReference type="CDD" id="cd16329">
    <property type="entry name" value="LolA_like"/>
    <property type="match status" value="1"/>
</dbReference>
<sequence length="261" mass="28099">MAGLLASAPDALAASAAGTAQARAASAGRMSAAQIVERNVAARGGLQAWRAVNTLTLSGLMEAGGTKNTALPFVMTMKRPHKSRFEVRFNAQTALQVYDGAQGWKVRPFLGRNEVEPYTPAEAKSAAQSAELDGPLVDYASKGSTVQLLGTETVEGHRAYVLKVTTKERAERRVWIDAATFLELKIDGEPRVLDGRPHSVAIFYRDYKKESGVVVPHTLETVVSGVKETRKITIDHVALNQPADDAMFGKPPLTVAKTESR</sequence>
<protein>
    <recommendedName>
        <fullName evidence="3">Outer membrane lipoprotein-sorting protein</fullName>
    </recommendedName>
</protein>
<dbReference type="Gene3D" id="2.50.20.10">
    <property type="entry name" value="Lipoprotein localisation LolA/LolB/LppX"/>
    <property type="match status" value="1"/>
</dbReference>
<evidence type="ECO:0000313" key="1">
    <source>
        <dbReference type="EMBL" id="KVN84701.1"/>
    </source>
</evidence>
<reference evidence="1 2" key="1">
    <citation type="submission" date="2015-11" db="EMBL/GenBank/DDBJ databases">
        <title>Expanding the genomic diversity of Burkholderia species for the development of highly accurate diagnostics.</title>
        <authorList>
            <person name="Sahl J."/>
            <person name="Keim P."/>
            <person name="Wagner D."/>
        </authorList>
    </citation>
    <scope>NUCLEOTIDE SEQUENCE [LARGE SCALE GENOMIC DNA]</scope>
    <source>
        <strain evidence="1 2">MSMB1585WGS</strain>
    </source>
</reference>
<accession>A0ABD4E0X6</accession>
<dbReference type="Proteomes" id="UP000057910">
    <property type="component" value="Unassembled WGS sequence"/>
</dbReference>
<organism evidence="1 2">
    <name type="scientific">Burkholderia ubonensis</name>
    <dbReference type="NCBI Taxonomy" id="101571"/>
    <lineage>
        <taxon>Bacteria</taxon>
        <taxon>Pseudomonadati</taxon>
        <taxon>Pseudomonadota</taxon>
        <taxon>Betaproteobacteria</taxon>
        <taxon>Burkholderiales</taxon>
        <taxon>Burkholderiaceae</taxon>
        <taxon>Burkholderia</taxon>
        <taxon>Burkholderia cepacia complex</taxon>
    </lineage>
</organism>
<dbReference type="EMBL" id="LPAD01000066">
    <property type="protein sequence ID" value="KVN84701.1"/>
    <property type="molecule type" value="Genomic_DNA"/>
</dbReference>
<name>A0ABD4E0X6_9BURK</name>
<proteinExistence type="predicted"/>
<comment type="caution">
    <text evidence="1">The sequence shown here is derived from an EMBL/GenBank/DDBJ whole genome shotgun (WGS) entry which is preliminary data.</text>
</comment>
<evidence type="ECO:0008006" key="3">
    <source>
        <dbReference type="Google" id="ProtNLM"/>
    </source>
</evidence>
<dbReference type="AlphaFoldDB" id="A0ABD4E0X6"/>
<gene>
    <name evidence="1" type="ORF">WJ68_15155</name>
</gene>
<evidence type="ECO:0000313" key="2">
    <source>
        <dbReference type="Proteomes" id="UP000057910"/>
    </source>
</evidence>